<sequence>MNSHTFETNSAREKYQEFLEDYQDCKQEPTNTRRAKHAYASAWEILDWLYKESTTSLELGSFRTPFFQGCPSLLVMHDLANAAKHKILDRPKADIQNTQTKPGAFSAEFSNAFDKTRLEIEFEDGRVKNFETEIDQVKSYWDSYFLNYP</sequence>
<keyword evidence="2" id="KW-1185">Reference proteome</keyword>
<dbReference type="EMBL" id="JAINUY010000003">
    <property type="protein sequence ID" value="MBZ4035356.1"/>
    <property type="molecule type" value="Genomic_DNA"/>
</dbReference>
<accession>A0A9X1HAT3</accession>
<evidence type="ECO:0000313" key="2">
    <source>
        <dbReference type="Proteomes" id="UP001139366"/>
    </source>
</evidence>
<organism evidence="1 2">
    <name type="scientific">Flavobacterium potami</name>
    <dbReference type="NCBI Taxonomy" id="2872310"/>
    <lineage>
        <taxon>Bacteria</taxon>
        <taxon>Pseudomonadati</taxon>
        <taxon>Bacteroidota</taxon>
        <taxon>Flavobacteriia</taxon>
        <taxon>Flavobacteriales</taxon>
        <taxon>Flavobacteriaceae</taxon>
        <taxon>Flavobacterium</taxon>
    </lineage>
</organism>
<proteinExistence type="predicted"/>
<dbReference type="RefSeq" id="WP_223705982.1">
    <property type="nucleotide sequence ID" value="NZ_JAINUY010000003.1"/>
</dbReference>
<dbReference type="Proteomes" id="UP001139366">
    <property type="component" value="Unassembled WGS sequence"/>
</dbReference>
<dbReference type="AlphaFoldDB" id="A0A9X1HAT3"/>
<evidence type="ECO:0000313" key="1">
    <source>
        <dbReference type="EMBL" id="MBZ4035356.1"/>
    </source>
</evidence>
<reference evidence="1 2" key="1">
    <citation type="journal article" date="2023" name="Antonie Van Leeuwenhoek">
        <title>Flavobacterium potami sp. nov., a multi-metal resistance genes harbouring bacterium isolated from shallow river silt.</title>
        <authorList>
            <person name="Li S."/>
            <person name="Mao S."/>
            <person name="Mu W."/>
            <person name="Guo B."/>
            <person name="Li C."/>
            <person name="Zhu Q."/>
            <person name="Hou X."/>
            <person name="Zhao Y."/>
            <person name="Wei S."/>
            <person name="Liu H."/>
            <person name="Liu A."/>
        </authorList>
    </citation>
    <scope>NUCLEOTIDE SEQUENCE [LARGE SCALE GENOMIC DNA]</scope>
    <source>
        <strain evidence="1 2">17A</strain>
    </source>
</reference>
<name>A0A9X1HAT3_9FLAO</name>
<protein>
    <submittedName>
        <fullName evidence="1">Uncharacterized protein</fullName>
    </submittedName>
</protein>
<comment type="caution">
    <text evidence="1">The sequence shown here is derived from an EMBL/GenBank/DDBJ whole genome shotgun (WGS) entry which is preliminary data.</text>
</comment>
<gene>
    <name evidence="1" type="ORF">K6T82_11310</name>
</gene>